<organism evidence="1">
    <name type="scientific">Myoviridae sp. ctkfK18</name>
    <dbReference type="NCBI Taxonomy" id="2825165"/>
    <lineage>
        <taxon>Viruses</taxon>
        <taxon>Duplodnaviria</taxon>
        <taxon>Heunggongvirae</taxon>
        <taxon>Uroviricota</taxon>
        <taxon>Caudoviricetes</taxon>
    </lineage>
</organism>
<dbReference type="EMBL" id="BK016265">
    <property type="protein sequence ID" value="DAG05860.1"/>
    <property type="molecule type" value="Genomic_DNA"/>
</dbReference>
<name>A0A8S5VGM3_9CAUD</name>
<reference evidence="1" key="1">
    <citation type="journal article" date="2021" name="Proc. Natl. Acad. Sci. U.S.A.">
        <title>A Catalog of Tens of Thousands of Viruses from Human Metagenomes Reveals Hidden Associations with Chronic Diseases.</title>
        <authorList>
            <person name="Tisza M.J."/>
            <person name="Buck C.B."/>
        </authorList>
    </citation>
    <scope>NUCLEOTIDE SEQUENCE</scope>
    <source>
        <strain evidence="1">CtkfK18</strain>
    </source>
</reference>
<sequence>MGYLFFFTFLHHLRIYEGIIKYLFNDYIY</sequence>
<protein>
    <submittedName>
        <fullName evidence="1">Uncharacterized protein</fullName>
    </submittedName>
</protein>
<evidence type="ECO:0000313" key="1">
    <source>
        <dbReference type="EMBL" id="DAG05860.1"/>
    </source>
</evidence>
<accession>A0A8S5VGM3</accession>
<proteinExistence type="predicted"/>